<organism evidence="1">
    <name type="scientific">Nothobranchius pienaari</name>
    <dbReference type="NCBI Taxonomy" id="704102"/>
    <lineage>
        <taxon>Eukaryota</taxon>
        <taxon>Metazoa</taxon>
        <taxon>Chordata</taxon>
        <taxon>Craniata</taxon>
        <taxon>Vertebrata</taxon>
        <taxon>Euteleostomi</taxon>
        <taxon>Actinopterygii</taxon>
        <taxon>Neopterygii</taxon>
        <taxon>Teleostei</taxon>
        <taxon>Neoteleostei</taxon>
        <taxon>Acanthomorphata</taxon>
        <taxon>Ovalentaria</taxon>
        <taxon>Atherinomorphae</taxon>
        <taxon>Cyprinodontiformes</taxon>
        <taxon>Nothobranchiidae</taxon>
        <taxon>Nothobranchius</taxon>
    </lineage>
</organism>
<keyword evidence="1" id="KW-0472">Membrane</keyword>
<dbReference type="EMBL" id="HAEG01006328">
    <property type="protein sequence ID" value="SBR76438.1"/>
    <property type="molecule type" value="Transcribed_RNA"/>
</dbReference>
<gene>
    <name evidence="1" type="primary">RSOL_511530</name>
</gene>
<dbReference type="AlphaFoldDB" id="A0A1A8P594"/>
<name>A0A1A8P594_9TELE</name>
<proteinExistence type="predicted"/>
<feature type="non-terminal residue" evidence="1">
    <location>
        <position position="1"/>
    </location>
</feature>
<feature type="non-terminal residue" evidence="1">
    <location>
        <position position="44"/>
    </location>
</feature>
<reference evidence="1" key="1">
    <citation type="submission" date="2016-05" db="EMBL/GenBank/DDBJ databases">
        <authorList>
            <person name="Lavstsen T."/>
            <person name="Jespersen J.S."/>
        </authorList>
    </citation>
    <scope>NUCLEOTIDE SEQUENCE</scope>
    <source>
        <tissue evidence="1">Brain</tissue>
    </source>
</reference>
<reference evidence="1" key="2">
    <citation type="submission" date="2016-06" db="EMBL/GenBank/DDBJ databases">
        <title>The genome of a short-lived fish provides insights into sex chromosome evolution and the genetic control of aging.</title>
        <authorList>
            <person name="Reichwald K."/>
            <person name="Felder M."/>
            <person name="Petzold A."/>
            <person name="Koch P."/>
            <person name="Groth M."/>
            <person name="Platzer M."/>
        </authorList>
    </citation>
    <scope>NUCLEOTIDE SEQUENCE</scope>
    <source>
        <tissue evidence="1">Brain</tissue>
    </source>
</reference>
<accession>A0A1A8P594</accession>
<protein>
    <submittedName>
        <fullName evidence="1">Transmembrane protein, putative</fullName>
    </submittedName>
</protein>
<sequence>PLRRIMKKLALTALKRRMKGEKNIKKQLSNATSPKFNLTDFMNI</sequence>
<keyword evidence="1" id="KW-0812">Transmembrane</keyword>
<evidence type="ECO:0000313" key="1">
    <source>
        <dbReference type="EMBL" id="SBR76438.1"/>
    </source>
</evidence>